<accession>A0A1T4W3Z8</accession>
<dbReference type="Gene3D" id="3.50.50.60">
    <property type="entry name" value="FAD/NAD(P)-binding domain"/>
    <property type="match status" value="1"/>
</dbReference>
<dbReference type="InterPro" id="IPR036188">
    <property type="entry name" value="FAD/NAD-bd_sf"/>
</dbReference>
<keyword evidence="4" id="KW-1185">Reference proteome</keyword>
<dbReference type="EMBL" id="FUYA01000004">
    <property type="protein sequence ID" value="SKA71966.1"/>
    <property type="molecule type" value="Genomic_DNA"/>
</dbReference>
<dbReference type="RefSeq" id="WP_078684859.1">
    <property type="nucleotide sequence ID" value="NZ_FUYA01000004.1"/>
</dbReference>
<dbReference type="Gene3D" id="1.10.405.20">
    <property type="match status" value="1"/>
</dbReference>
<keyword evidence="1" id="KW-0472">Membrane</keyword>
<name>A0A1T4W3Z8_9BACT</name>
<reference evidence="3 4" key="1">
    <citation type="submission" date="2017-02" db="EMBL/GenBank/DDBJ databases">
        <authorList>
            <person name="Peterson S.W."/>
        </authorList>
    </citation>
    <scope>NUCLEOTIDE SEQUENCE [LARGE SCALE GENOMIC DNA]</scope>
    <source>
        <strain evidence="3 4">DSM 18034</strain>
    </source>
</reference>
<dbReference type="SUPFAM" id="SSF51905">
    <property type="entry name" value="FAD/NAD(P)-binding domain"/>
    <property type="match status" value="1"/>
</dbReference>
<dbReference type="AlphaFoldDB" id="A0A1T4W3Z8"/>
<dbReference type="Proteomes" id="UP000189733">
    <property type="component" value="Unassembled WGS sequence"/>
</dbReference>
<keyword evidence="1" id="KW-1133">Transmembrane helix</keyword>
<dbReference type="PANTHER" id="PTHR42923:SF17">
    <property type="entry name" value="AMINE OXIDASE DOMAIN-CONTAINING PROTEIN"/>
    <property type="match status" value="1"/>
</dbReference>
<dbReference type="Pfam" id="PF01593">
    <property type="entry name" value="Amino_oxidase"/>
    <property type="match status" value="1"/>
</dbReference>
<dbReference type="OrthoDB" id="20837at2"/>
<feature type="domain" description="Amine oxidase" evidence="2">
    <location>
        <begin position="15"/>
        <end position="277"/>
    </location>
</feature>
<keyword evidence="1" id="KW-0812">Transmembrane</keyword>
<gene>
    <name evidence="3" type="ORF">SAMN02745702_01586</name>
</gene>
<sequence>MTERMKKIAVIGGGISGLVAAYYLSRHRDVVLFEQGGALGGHTKTCQVLDGPDAPVPVDMGFIVFNDRTYPHFCAFLQELGVSSASTDMTFAYYNLTKKTGYAGTGLNGLFANRKNILNIQYWLFLFGVWRFGYAVDFAYRNGRLKDLTLGEFWDGTNFSPRVLDEFVLPMVGAIWSAPDDSVMNFPMESFARFFANHGLLRWFNRPNWLYIPGGSSRYVQAFTERFPGAIRLKANVQAVRRLDSAIEVCWNGETEVFDAVVLATHADQSLRLLEQPSVLEEQLLGPWKYSKNRTILHSDASVLPPRERNWASWISTMKDSRQEDAPVSVHYYMNRLQHLQADNSYVVSLNPDKAIAQHKVHHEELFEHPQYSMEAMHTQEYLCSLNGKDRVWFCGAYQFNGFHEDGVRSALRVVRDFGEEQ</sequence>
<dbReference type="Gene3D" id="3.30.70.1990">
    <property type="match status" value="1"/>
</dbReference>
<organism evidence="3 4">
    <name type="scientific">Desulfobaculum bizertense DSM 18034</name>
    <dbReference type="NCBI Taxonomy" id="1121442"/>
    <lineage>
        <taxon>Bacteria</taxon>
        <taxon>Pseudomonadati</taxon>
        <taxon>Thermodesulfobacteriota</taxon>
        <taxon>Desulfovibrionia</taxon>
        <taxon>Desulfovibrionales</taxon>
        <taxon>Desulfovibrionaceae</taxon>
        <taxon>Desulfobaculum</taxon>
    </lineage>
</organism>
<dbReference type="PANTHER" id="PTHR42923">
    <property type="entry name" value="PROTOPORPHYRINOGEN OXIDASE"/>
    <property type="match status" value="1"/>
</dbReference>
<evidence type="ECO:0000259" key="2">
    <source>
        <dbReference type="Pfam" id="PF01593"/>
    </source>
</evidence>
<dbReference type="InterPro" id="IPR050464">
    <property type="entry name" value="Zeta_carotene_desat/Oxidored"/>
</dbReference>
<feature type="transmembrane region" description="Helical" evidence="1">
    <location>
        <begin position="7"/>
        <end position="24"/>
    </location>
</feature>
<protein>
    <submittedName>
        <fullName evidence="3">Predicted NAD/FAD-binding protein</fullName>
    </submittedName>
</protein>
<proteinExistence type="predicted"/>
<dbReference type="GO" id="GO:0016491">
    <property type="term" value="F:oxidoreductase activity"/>
    <property type="evidence" value="ECO:0007669"/>
    <property type="project" value="InterPro"/>
</dbReference>
<evidence type="ECO:0000313" key="4">
    <source>
        <dbReference type="Proteomes" id="UP000189733"/>
    </source>
</evidence>
<dbReference type="InterPro" id="IPR002937">
    <property type="entry name" value="Amino_oxidase"/>
</dbReference>
<evidence type="ECO:0000313" key="3">
    <source>
        <dbReference type="EMBL" id="SKA71966.1"/>
    </source>
</evidence>
<dbReference type="STRING" id="1121442.SAMN02745702_01586"/>
<evidence type="ECO:0000256" key="1">
    <source>
        <dbReference type="SAM" id="Phobius"/>
    </source>
</evidence>